<reference evidence="1" key="1">
    <citation type="submission" date="2014-11" db="EMBL/GenBank/DDBJ databases">
        <authorList>
            <person name="Amaro Gonzalez C."/>
        </authorList>
    </citation>
    <scope>NUCLEOTIDE SEQUENCE</scope>
</reference>
<reference evidence="1" key="2">
    <citation type="journal article" date="2015" name="Fish Shellfish Immunol.">
        <title>Early steps in the European eel (Anguilla anguilla)-Vibrio vulnificus interaction in the gills: Role of the RtxA13 toxin.</title>
        <authorList>
            <person name="Callol A."/>
            <person name="Pajuelo D."/>
            <person name="Ebbesson L."/>
            <person name="Teles M."/>
            <person name="MacKenzie S."/>
            <person name="Amaro C."/>
        </authorList>
    </citation>
    <scope>NUCLEOTIDE SEQUENCE</scope>
</reference>
<dbReference type="AlphaFoldDB" id="A0A0E9UN69"/>
<sequence length="22" mass="2584">MARILQQTFRQSPSRNLCLAHL</sequence>
<name>A0A0E9UN69_ANGAN</name>
<evidence type="ECO:0000313" key="1">
    <source>
        <dbReference type="EMBL" id="JAH67289.1"/>
    </source>
</evidence>
<accession>A0A0E9UN69</accession>
<dbReference type="EMBL" id="GBXM01041288">
    <property type="protein sequence ID" value="JAH67289.1"/>
    <property type="molecule type" value="Transcribed_RNA"/>
</dbReference>
<protein>
    <submittedName>
        <fullName evidence="1">Uncharacterized protein</fullName>
    </submittedName>
</protein>
<proteinExistence type="predicted"/>
<organism evidence="1">
    <name type="scientific">Anguilla anguilla</name>
    <name type="common">European freshwater eel</name>
    <name type="synonym">Muraena anguilla</name>
    <dbReference type="NCBI Taxonomy" id="7936"/>
    <lineage>
        <taxon>Eukaryota</taxon>
        <taxon>Metazoa</taxon>
        <taxon>Chordata</taxon>
        <taxon>Craniata</taxon>
        <taxon>Vertebrata</taxon>
        <taxon>Euteleostomi</taxon>
        <taxon>Actinopterygii</taxon>
        <taxon>Neopterygii</taxon>
        <taxon>Teleostei</taxon>
        <taxon>Anguilliformes</taxon>
        <taxon>Anguillidae</taxon>
        <taxon>Anguilla</taxon>
    </lineage>
</organism>